<keyword evidence="1" id="KW-0472">Membrane</keyword>
<proteinExistence type="predicted"/>
<evidence type="ECO:0000313" key="3">
    <source>
        <dbReference type="EMBL" id="CAF1995661.1"/>
    </source>
</evidence>
<evidence type="ECO:0000313" key="2">
    <source>
        <dbReference type="EMBL" id="CAF1169695.1"/>
    </source>
</evidence>
<reference evidence="2" key="1">
    <citation type="submission" date="2021-02" db="EMBL/GenBank/DDBJ databases">
        <authorList>
            <person name="Nowell W R."/>
        </authorList>
    </citation>
    <scope>NUCLEOTIDE SEQUENCE</scope>
</reference>
<dbReference type="Proteomes" id="UP000663855">
    <property type="component" value="Unassembled WGS sequence"/>
</dbReference>
<evidence type="ECO:0000313" key="6">
    <source>
        <dbReference type="Proteomes" id="UP000663855"/>
    </source>
</evidence>
<dbReference type="SUPFAM" id="SSF53756">
    <property type="entry name" value="UDP-Glycosyltransferase/glycogen phosphorylase"/>
    <property type="match status" value="1"/>
</dbReference>
<dbReference type="Proteomes" id="UP000663824">
    <property type="component" value="Unassembled WGS sequence"/>
</dbReference>
<dbReference type="Proteomes" id="UP000676336">
    <property type="component" value="Unassembled WGS sequence"/>
</dbReference>
<dbReference type="Proteomes" id="UP000681967">
    <property type="component" value="Unassembled WGS sequence"/>
</dbReference>
<evidence type="ECO:0000256" key="1">
    <source>
        <dbReference type="SAM" id="Phobius"/>
    </source>
</evidence>
<name>A0A814U778_9BILA</name>
<keyword evidence="1" id="KW-1133">Transmembrane helix</keyword>
<dbReference type="EMBL" id="CAJNOV010004311">
    <property type="protein sequence ID" value="CAF1169695.1"/>
    <property type="molecule type" value="Genomic_DNA"/>
</dbReference>
<comment type="caution">
    <text evidence="2">The sequence shown here is derived from an EMBL/GenBank/DDBJ whole genome shotgun (WGS) entry which is preliminary data.</text>
</comment>
<evidence type="ECO:0000313" key="4">
    <source>
        <dbReference type="EMBL" id="CAF4119381.1"/>
    </source>
</evidence>
<organism evidence="2 6">
    <name type="scientific">Rotaria magnacalcarata</name>
    <dbReference type="NCBI Taxonomy" id="392030"/>
    <lineage>
        <taxon>Eukaryota</taxon>
        <taxon>Metazoa</taxon>
        <taxon>Spiralia</taxon>
        <taxon>Gnathifera</taxon>
        <taxon>Rotifera</taxon>
        <taxon>Eurotatoria</taxon>
        <taxon>Bdelloidea</taxon>
        <taxon>Philodinida</taxon>
        <taxon>Philodinidae</taxon>
        <taxon>Rotaria</taxon>
    </lineage>
</organism>
<accession>A0A814U778</accession>
<gene>
    <name evidence="4" type="ORF">BYL167_LOCUS20000</name>
    <name evidence="2" type="ORF">CJN711_LOCUS10437</name>
    <name evidence="3" type="ORF">MBJ925_LOCUS7998</name>
    <name evidence="5" type="ORF">SMN809_LOCUS51201</name>
</gene>
<feature type="transmembrane region" description="Helical" evidence="1">
    <location>
        <begin position="78"/>
        <end position="99"/>
    </location>
</feature>
<dbReference type="EMBL" id="CAJOBH010008647">
    <property type="protein sequence ID" value="CAF4119381.1"/>
    <property type="molecule type" value="Genomic_DNA"/>
</dbReference>
<keyword evidence="1" id="KW-0812">Transmembrane</keyword>
<evidence type="ECO:0000313" key="5">
    <source>
        <dbReference type="EMBL" id="CAF4889465.1"/>
    </source>
</evidence>
<dbReference type="EMBL" id="CAJOBI010171117">
    <property type="protein sequence ID" value="CAF4889465.1"/>
    <property type="molecule type" value="Genomic_DNA"/>
</dbReference>
<sequence length="151" mass="17147">MYRAIVKIIQEKKLATSDIVVADITTLVGSDICEMLNVFCIINNPEVLAAVRWFVIPPVDYNPANCLNNSIHTLGTNMLMRALLSIVWSYITLYTWFTLDSRFNKLRKSVGLLKSSSILTGYSRHVIIANTAFGLEYNRLLSPNIQWYVSK</sequence>
<dbReference type="AlphaFoldDB" id="A0A814U778"/>
<protein>
    <submittedName>
        <fullName evidence="2">Uncharacterized protein</fullName>
    </submittedName>
</protein>
<dbReference type="EMBL" id="CAJNRE010002868">
    <property type="protein sequence ID" value="CAF1995661.1"/>
    <property type="molecule type" value="Genomic_DNA"/>
</dbReference>